<dbReference type="RefSeq" id="WP_023271655.1">
    <property type="nucleotide sequence ID" value="NZ_KI530712.1"/>
</dbReference>
<evidence type="ECO:0000313" key="3">
    <source>
        <dbReference type="Proteomes" id="UP000023785"/>
    </source>
</evidence>
<keyword evidence="1" id="KW-1133">Transmembrane helix</keyword>
<dbReference type="Proteomes" id="UP000023785">
    <property type="component" value="Unassembled WGS sequence"/>
</dbReference>
<keyword evidence="3" id="KW-1185">Reference proteome</keyword>
<evidence type="ECO:0000313" key="2">
    <source>
        <dbReference type="EMBL" id="ESK41062.1"/>
    </source>
</evidence>
<sequence>MTANDIMFLALVDGGIASVFLAPFFLLLAVIAYFKRKKSNKWNKAFRIFLFCVVVFGIYAVLFASFIHELQK</sequence>
<comment type="caution">
    <text evidence="2">The sequence shown here is derived from an EMBL/GenBank/DDBJ whole genome shotgun (WGS) entry which is preliminary data.</text>
</comment>
<dbReference type="HOGENOM" id="CLU_2713214_0_0_6"/>
<dbReference type="EMBL" id="AYER01000001">
    <property type="protein sequence ID" value="ESK41062.1"/>
    <property type="molecule type" value="Genomic_DNA"/>
</dbReference>
<reference evidence="2 3" key="1">
    <citation type="submission" date="2013-10" db="EMBL/GenBank/DDBJ databases">
        <title>The Genome Sequence of Acinetobacter nectaris CIP 110549.</title>
        <authorList>
            <consortium name="The Broad Institute Genomics Platform"/>
            <consortium name="The Broad Institute Genome Sequencing Center for Infectious Disease"/>
            <person name="Cerqueira G."/>
            <person name="Feldgarden M."/>
            <person name="Courvalin P."/>
            <person name="Grillot-Courvalin C."/>
            <person name="Clermont D."/>
            <person name="Rocha E."/>
            <person name="Yoon E.-J."/>
            <person name="Nemec A."/>
            <person name="Young S.K."/>
            <person name="Zeng Q."/>
            <person name="Gargeya S."/>
            <person name="Fitzgerald M."/>
            <person name="Abouelleil A."/>
            <person name="Alvarado L."/>
            <person name="Berlin A.M."/>
            <person name="Chapman S.B."/>
            <person name="Gainer-Dewar J."/>
            <person name="Goldberg J."/>
            <person name="Gnerre S."/>
            <person name="Griggs A."/>
            <person name="Gujja S."/>
            <person name="Hansen M."/>
            <person name="Howarth C."/>
            <person name="Imamovic A."/>
            <person name="Ireland A."/>
            <person name="Larimer J."/>
            <person name="McCowan C."/>
            <person name="Murphy C."/>
            <person name="Pearson M."/>
            <person name="Poon T.W."/>
            <person name="Priest M."/>
            <person name="Roberts A."/>
            <person name="Saif S."/>
            <person name="Shea T."/>
            <person name="Sykes S."/>
            <person name="Wortman J."/>
            <person name="Nusbaum C."/>
            <person name="Birren B."/>
        </authorList>
    </citation>
    <scope>NUCLEOTIDE SEQUENCE [LARGE SCALE GENOMIC DNA]</scope>
    <source>
        <strain evidence="2 3">CIP 110549</strain>
    </source>
</reference>
<dbReference type="PATRIC" id="fig|1392540.3.peg.46"/>
<name>V2TU47_9GAMM</name>
<accession>V2TU47</accession>
<organism evidence="2 3">
    <name type="scientific">Acinetobacter nectaris CIP 110549</name>
    <dbReference type="NCBI Taxonomy" id="1392540"/>
    <lineage>
        <taxon>Bacteria</taxon>
        <taxon>Pseudomonadati</taxon>
        <taxon>Pseudomonadota</taxon>
        <taxon>Gammaproteobacteria</taxon>
        <taxon>Moraxellales</taxon>
        <taxon>Moraxellaceae</taxon>
        <taxon>Acinetobacter</taxon>
    </lineage>
</organism>
<dbReference type="AlphaFoldDB" id="V2TU47"/>
<feature type="transmembrane region" description="Helical" evidence="1">
    <location>
        <begin position="6"/>
        <end position="34"/>
    </location>
</feature>
<evidence type="ECO:0000256" key="1">
    <source>
        <dbReference type="SAM" id="Phobius"/>
    </source>
</evidence>
<gene>
    <name evidence="2" type="ORF">P256_00047</name>
</gene>
<keyword evidence="1" id="KW-0812">Transmembrane</keyword>
<keyword evidence="1" id="KW-0472">Membrane</keyword>
<protein>
    <submittedName>
        <fullName evidence="2">Uncharacterized protein</fullName>
    </submittedName>
</protein>
<feature type="transmembrane region" description="Helical" evidence="1">
    <location>
        <begin position="46"/>
        <end position="67"/>
    </location>
</feature>
<proteinExistence type="predicted"/>